<evidence type="ECO:0000313" key="2">
    <source>
        <dbReference type="EMBL" id="KAL3315252.1"/>
    </source>
</evidence>
<sequence>MLAEYTDKFASYAPDLTHEDSLASQSVVAMLIFLKKCTFNSHFQNSSHLMYQSLRFIDAVLSRFAPEGSDQNPPKVVALSIDLLLNIECISTYSCYVPVLLVCNSLINLWTKKLGDLNKLANEDLISSEFMMGNRRMSHLENSSLDLSIEQRKTRSRGLSSAEVITNASFRPVIVPEDITVDEPNYEESSASQTTDHRKNKISGKPKARQRTEKQIPSS</sequence>
<comment type="caution">
    <text evidence="2">The sequence shown here is derived from an EMBL/GenBank/DDBJ whole genome shotgun (WGS) entry which is preliminary data.</text>
</comment>
<feature type="region of interest" description="Disordered" evidence="1">
    <location>
        <begin position="181"/>
        <end position="219"/>
    </location>
</feature>
<evidence type="ECO:0000313" key="3">
    <source>
        <dbReference type="Proteomes" id="UP001626550"/>
    </source>
</evidence>
<feature type="compositionally biased region" description="Basic and acidic residues" evidence="1">
    <location>
        <begin position="210"/>
        <end position="219"/>
    </location>
</feature>
<evidence type="ECO:0000256" key="1">
    <source>
        <dbReference type="SAM" id="MobiDB-lite"/>
    </source>
</evidence>
<dbReference type="AlphaFoldDB" id="A0ABD2Q7W2"/>
<accession>A0ABD2Q7W2</accession>
<reference evidence="2 3" key="1">
    <citation type="submission" date="2024-11" db="EMBL/GenBank/DDBJ databases">
        <title>Adaptive evolution of stress response genes in parasites aligns with host niche diversity.</title>
        <authorList>
            <person name="Hahn C."/>
            <person name="Resl P."/>
        </authorList>
    </citation>
    <scope>NUCLEOTIDE SEQUENCE [LARGE SCALE GENOMIC DNA]</scope>
    <source>
        <strain evidence="2">EGGRZ-B1_66</strain>
        <tissue evidence="2">Body</tissue>
    </source>
</reference>
<gene>
    <name evidence="2" type="ORF">Ciccas_006116</name>
</gene>
<dbReference type="EMBL" id="JBJKFK010000791">
    <property type="protein sequence ID" value="KAL3315252.1"/>
    <property type="molecule type" value="Genomic_DNA"/>
</dbReference>
<organism evidence="2 3">
    <name type="scientific">Cichlidogyrus casuarinus</name>
    <dbReference type="NCBI Taxonomy" id="1844966"/>
    <lineage>
        <taxon>Eukaryota</taxon>
        <taxon>Metazoa</taxon>
        <taxon>Spiralia</taxon>
        <taxon>Lophotrochozoa</taxon>
        <taxon>Platyhelminthes</taxon>
        <taxon>Monogenea</taxon>
        <taxon>Monopisthocotylea</taxon>
        <taxon>Dactylogyridea</taxon>
        <taxon>Ancyrocephalidae</taxon>
        <taxon>Cichlidogyrus</taxon>
    </lineage>
</organism>
<protein>
    <submittedName>
        <fullName evidence="2">Uncharacterized protein</fullName>
    </submittedName>
</protein>
<dbReference type="Proteomes" id="UP001626550">
    <property type="component" value="Unassembled WGS sequence"/>
</dbReference>
<feature type="compositionally biased region" description="Basic residues" evidence="1">
    <location>
        <begin position="198"/>
        <end position="209"/>
    </location>
</feature>
<keyword evidence="3" id="KW-1185">Reference proteome</keyword>
<proteinExistence type="predicted"/>
<name>A0ABD2Q7W2_9PLAT</name>